<dbReference type="AlphaFoldDB" id="A0A9D2KV40"/>
<dbReference type="EMBL" id="DWZI01000033">
    <property type="protein sequence ID" value="HJA85668.1"/>
    <property type="molecule type" value="Genomic_DNA"/>
</dbReference>
<gene>
    <name evidence="5 6" type="primary">tatC</name>
    <name evidence="6" type="ORF">H9950_05670</name>
</gene>
<dbReference type="GO" id="GO:0009977">
    <property type="term" value="F:proton motive force dependent protein transmembrane transporter activity"/>
    <property type="evidence" value="ECO:0007669"/>
    <property type="project" value="TreeGrafter"/>
</dbReference>
<comment type="similarity">
    <text evidence="5">Belongs to the TatC family.</text>
</comment>
<organism evidence="6 7">
    <name type="scientific">Candidatus Bacteroides avicola</name>
    <dbReference type="NCBI Taxonomy" id="2838468"/>
    <lineage>
        <taxon>Bacteria</taxon>
        <taxon>Pseudomonadati</taxon>
        <taxon>Bacteroidota</taxon>
        <taxon>Bacteroidia</taxon>
        <taxon>Bacteroidales</taxon>
        <taxon>Bacteroidaceae</taxon>
        <taxon>Bacteroides</taxon>
    </lineage>
</organism>
<dbReference type="GO" id="GO:0033281">
    <property type="term" value="C:TAT protein transport complex"/>
    <property type="evidence" value="ECO:0007669"/>
    <property type="project" value="UniProtKB-UniRule"/>
</dbReference>
<feature type="transmembrane region" description="Helical" evidence="5">
    <location>
        <begin position="132"/>
        <end position="152"/>
    </location>
</feature>
<dbReference type="Pfam" id="PF00902">
    <property type="entry name" value="TatC"/>
    <property type="match status" value="1"/>
</dbReference>
<comment type="subunit">
    <text evidence="5">Forms a complex with TatA.</text>
</comment>
<keyword evidence="2 5" id="KW-0812">Transmembrane</keyword>
<protein>
    <recommendedName>
        <fullName evidence="5">Sec-independent protein translocase protein TatC</fullName>
    </recommendedName>
</protein>
<dbReference type="GO" id="GO:0043953">
    <property type="term" value="P:protein transport by the Tat complex"/>
    <property type="evidence" value="ECO:0007669"/>
    <property type="project" value="UniProtKB-UniRule"/>
</dbReference>
<proteinExistence type="inferred from homology"/>
<feature type="transmembrane region" description="Helical" evidence="5">
    <location>
        <begin position="90"/>
        <end position="111"/>
    </location>
</feature>
<feature type="transmembrane region" description="Helical" evidence="5">
    <location>
        <begin position="181"/>
        <end position="203"/>
    </location>
</feature>
<evidence type="ECO:0000313" key="6">
    <source>
        <dbReference type="EMBL" id="HJA85668.1"/>
    </source>
</evidence>
<dbReference type="GO" id="GO:0065002">
    <property type="term" value="P:intracellular protein transmembrane transport"/>
    <property type="evidence" value="ECO:0007669"/>
    <property type="project" value="TreeGrafter"/>
</dbReference>
<dbReference type="PRINTS" id="PR01840">
    <property type="entry name" value="TATCFAMILY"/>
</dbReference>
<evidence type="ECO:0000256" key="2">
    <source>
        <dbReference type="ARBA" id="ARBA00022692"/>
    </source>
</evidence>
<evidence type="ECO:0000256" key="3">
    <source>
        <dbReference type="ARBA" id="ARBA00022989"/>
    </source>
</evidence>
<evidence type="ECO:0000256" key="4">
    <source>
        <dbReference type="ARBA" id="ARBA00023136"/>
    </source>
</evidence>
<keyword evidence="4 5" id="KW-0472">Membrane</keyword>
<comment type="caution">
    <text evidence="5">Lacks conserved residue(s) required for the propagation of feature annotation.</text>
</comment>
<accession>A0A9D2KV40</accession>
<keyword evidence="5" id="KW-0653">Protein transport</keyword>
<comment type="subcellular location">
    <subcellularLocation>
        <location evidence="5">Cell membrane</location>
        <topology evidence="5">Multi-pass membrane protein</topology>
    </subcellularLocation>
    <subcellularLocation>
        <location evidence="1">Membrane</location>
        <topology evidence="1">Multi-pass membrane protein</topology>
    </subcellularLocation>
</comment>
<sequence>MADKDLTFWDHLDVLRHALIRILVVWFILAVGYFAAMPYLFDKVVMAPCTDDFVFYELLRRIGETLHLHGDFFTEEFRVRLVNINLAAPFFIHMSTAFWMSVVTAAPYLFYEVWRFVSPALYPGEMRGVRKALCVGTVMFFVGVLLGYFMVWPLTLRFLSTYQLSTLIENQISLNSYIDNFMMLVLCMGLAFELPLVTWLLSLLGMVNRAFLRRYRRHAAVVIVILAAVITPTGDPFTLSVVAIPLYLLYELSILMVKDKPQDTEERRENADR</sequence>
<evidence type="ECO:0000256" key="1">
    <source>
        <dbReference type="ARBA" id="ARBA00004141"/>
    </source>
</evidence>
<evidence type="ECO:0000256" key="5">
    <source>
        <dbReference type="HAMAP-Rule" id="MF_00902"/>
    </source>
</evidence>
<evidence type="ECO:0000313" key="7">
    <source>
        <dbReference type="Proteomes" id="UP000823862"/>
    </source>
</evidence>
<keyword evidence="5" id="KW-0811">Translocation</keyword>
<dbReference type="HAMAP" id="MF_00902">
    <property type="entry name" value="TatC"/>
    <property type="match status" value="1"/>
</dbReference>
<reference evidence="6" key="2">
    <citation type="submission" date="2021-04" db="EMBL/GenBank/DDBJ databases">
        <authorList>
            <person name="Gilroy R."/>
        </authorList>
    </citation>
    <scope>NUCLEOTIDE SEQUENCE</scope>
    <source>
        <strain evidence="6">ChiHjej12B11-9795</strain>
    </source>
</reference>
<comment type="caution">
    <text evidence="6">The sequence shown here is derived from an EMBL/GenBank/DDBJ whole genome shotgun (WGS) entry which is preliminary data.</text>
</comment>
<keyword evidence="5" id="KW-0813">Transport</keyword>
<dbReference type="InterPro" id="IPR002033">
    <property type="entry name" value="TatC"/>
</dbReference>
<comment type="function">
    <text evidence="5">Part of the twin-arginine translocation (Tat) system that transports large folded proteins containing a characteristic twin-arginine motif in their signal peptide across membranes.</text>
</comment>
<name>A0A9D2KV40_9BACE</name>
<dbReference type="PANTHER" id="PTHR30371">
    <property type="entry name" value="SEC-INDEPENDENT PROTEIN TRANSLOCASE PROTEIN TATC"/>
    <property type="match status" value="1"/>
</dbReference>
<dbReference type="Proteomes" id="UP000823862">
    <property type="component" value="Unassembled WGS sequence"/>
</dbReference>
<keyword evidence="5" id="KW-1003">Cell membrane</keyword>
<feature type="transmembrane region" description="Helical" evidence="5">
    <location>
        <begin position="20"/>
        <end position="41"/>
    </location>
</feature>
<reference evidence="6" key="1">
    <citation type="journal article" date="2021" name="PeerJ">
        <title>Extensive microbial diversity within the chicken gut microbiome revealed by metagenomics and culture.</title>
        <authorList>
            <person name="Gilroy R."/>
            <person name="Ravi A."/>
            <person name="Getino M."/>
            <person name="Pursley I."/>
            <person name="Horton D.L."/>
            <person name="Alikhan N.F."/>
            <person name="Baker D."/>
            <person name="Gharbi K."/>
            <person name="Hall N."/>
            <person name="Watson M."/>
            <person name="Adriaenssens E.M."/>
            <person name="Foster-Nyarko E."/>
            <person name="Jarju S."/>
            <person name="Secka A."/>
            <person name="Antonio M."/>
            <person name="Oren A."/>
            <person name="Chaudhuri R.R."/>
            <person name="La Ragione R."/>
            <person name="Hildebrand F."/>
            <person name="Pallen M.J."/>
        </authorList>
    </citation>
    <scope>NUCLEOTIDE SEQUENCE</scope>
    <source>
        <strain evidence="6">ChiHjej12B11-9795</strain>
    </source>
</reference>
<dbReference type="NCBIfam" id="TIGR00945">
    <property type="entry name" value="tatC"/>
    <property type="match status" value="1"/>
</dbReference>
<dbReference type="PANTHER" id="PTHR30371:SF0">
    <property type="entry name" value="SEC-INDEPENDENT PROTEIN TRANSLOCASE PROTEIN TATC, CHLOROPLASTIC-RELATED"/>
    <property type="match status" value="1"/>
</dbReference>
<keyword evidence="3 5" id="KW-1133">Transmembrane helix</keyword>